<comment type="caution">
    <text evidence="2">The sequence shown here is derived from an EMBL/GenBank/DDBJ whole genome shotgun (WGS) entry which is preliminary data.</text>
</comment>
<proteinExistence type="predicted"/>
<dbReference type="EMBL" id="JBIYXZ010002080">
    <property type="protein sequence ID" value="KAL3050909.1"/>
    <property type="molecule type" value="Genomic_DNA"/>
</dbReference>
<evidence type="ECO:0000313" key="3">
    <source>
        <dbReference type="Proteomes" id="UP001619887"/>
    </source>
</evidence>
<evidence type="ECO:0000256" key="1">
    <source>
        <dbReference type="SAM" id="MobiDB-lite"/>
    </source>
</evidence>
<accession>A0ABD2GAB4</accession>
<reference evidence="2 3" key="1">
    <citation type="journal article" date="2022" name="G3 (Bethesda)">
        <title>Evaluating Illumina-, Nanopore-, and PacBio-based genome assembly strategies with the bald notothen, Trematomus borchgrevinki.</title>
        <authorList>
            <person name="Rayamajhi N."/>
            <person name="Cheng C.C."/>
            <person name="Catchen J.M."/>
        </authorList>
    </citation>
    <scope>NUCLEOTIDE SEQUENCE [LARGE SCALE GENOMIC DNA]</scope>
    <source>
        <strain evidence="2">AGRC-2024</strain>
    </source>
</reference>
<dbReference type="Proteomes" id="UP001619887">
    <property type="component" value="Unassembled WGS sequence"/>
</dbReference>
<dbReference type="AlphaFoldDB" id="A0ABD2GAB4"/>
<organism evidence="2 3">
    <name type="scientific">Pagothenia borchgrevinki</name>
    <name type="common">Bald rockcod</name>
    <name type="synonym">Trematomus borchgrevinki</name>
    <dbReference type="NCBI Taxonomy" id="8213"/>
    <lineage>
        <taxon>Eukaryota</taxon>
        <taxon>Metazoa</taxon>
        <taxon>Chordata</taxon>
        <taxon>Craniata</taxon>
        <taxon>Vertebrata</taxon>
        <taxon>Euteleostomi</taxon>
        <taxon>Actinopterygii</taxon>
        <taxon>Neopterygii</taxon>
        <taxon>Teleostei</taxon>
        <taxon>Neoteleostei</taxon>
        <taxon>Acanthomorphata</taxon>
        <taxon>Eupercaria</taxon>
        <taxon>Perciformes</taxon>
        <taxon>Notothenioidei</taxon>
        <taxon>Nototheniidae</taxon>
        <taxon>Pagothenia</taxon>
    </lineage>
</organism>
<feature type="compositionally biased region" description="Basic residues" evidence="1">
    <location>
        <begin position="14"/>
        <end position="24"/>
    </location>
</feature>
<name>A0ABD2GAB4_PAGBO</name>
<evidence type="ECO:0000313" key="2">
    <source>
        <dbReference type="EMBL" id="KAL3050909.1"/>
    </source>
</evidence>
<reference evidence="2 3" key="2">
    <citation type="journal article" date="2024" name="G3 (Bethesda)">
        <title>The genome of the cryopelagic Antarctic bald notothen, Trematomus borchgrevinki.</title>
        <authorList>
            <person name="Rayamajhi N."/>
            <person name="Rivera-Colon A.G."/>
            <person name="Minhas B.F."/>
            <person name="Cheng C.C."/>
            <person name="Catchen J.M."/>
        </authorList>
    </citation>
    <scope>NUCLEOTIDE SEQUENCE [LARGE SCALE GENOMIC DNA]</scope>
    <source>
        <strain evidence="2">AGRC-2024</strain>
    </source>
</reference>
<keyword evidence="3" id="KW-1185">Reference proteome</keyword>
<gene>
    <name evidence="2" type="ORF">OYC64_001228</name>
</gene>
<sequence>MGEDFTYSDVKTSQSRKKPMKQGRRGQESGPAAVYSEVKTKRDVCYGEIVINTNRRRAEIVPEPDVLYSSLK</sequence>
<protein>
    <submittedName>
        <fullName evidence="2">Uncharacterized protein</fullName>
    </submittedName>
</protein>
<feature type="region of interest" description="Disordered" evidence="1">
    <location>
        <begin position="1"/>
        <end position="34"/>
    </location>
</feature>